<dbReference type="AlphaFoldDB" id="A0AAF1AIN0"/>
<sequence length="207" mass="23440">MNGLISGLVHTTLMLVNKEEDDEAEEEVAGDESLWCQAKAGQRLSCPKNMNILSVIGHQDARDLKVVWGSDSRYWKWKTMQIGGLKMEVAELKNVCWLEINGKYAMKNLTGGSDYQVKFVVKLLKKFNIDKPVTFSLTTPRGCKQEHTENMMEMPRNKIITITAGEFEVPWNTYGCGEISFSMMNTDGFWKRGLVVIGALVLPKVNW</sequence>
<proteinExistence type="predicted"/>
<reference evidence="1" key="2">
    <citation type="submission" date="2022-03" db="EMBL/GenBank/DDBJ databases">
        <title>Draft title - Genomic analysis of global carrot germplasm unveils the trajectory of domestication and the origin of high carotenoid orange carrot.</title>
        <authorList>
            <person name="Iorizzo M."/>
            <person name="Ellison S."/>
            <person name="Senalik D."/>
            <person name="Macko-Podgorni A."/>
            <person name="Grzebelus D."/>
            <person name="Bostan H."/>
            <person name="Rolling W."/>
            <person name="Curaba J."/>
            <person name="Simon P."/>
        </authorList>
    </citation>
    <scope>NUCLEOTIDE SEQUENCE</scope>
    <source>
        <tissue evidence="1">Leaf</tissue>
    </source>
</reference>
<dbReference type="Pfam" id="PF14299">
    <property type="entry name" value="PP2"/>
    <property type="match status" value="1"/>
</dbReference>
<protein>
    <submittedName>
        <fullName evidence="1">Uncharacterized protein</fullName>
    </submittedName>
</protein>
<accession>A0AAF1AIN0</accession>
<dbReference type="PANTHER" id="PTHR48478:SF1">
    <property type="entry name" value="LECTIN-LIKE"/>
    <property type="match status" value="1"/>
</dbReference>
<dbReference type="PANTHER" id="PTHR48478">
    <property type="entry name" value="LECTIN-LIKE"/>
    <property type="match status" value="1"/>
</dbReference>
<evidence type="ECO:0000313" key="1">
    <source>
        <dbReference type="EMBL" id="WOG81601.1"/>
    </source>
</evidence>
<dbReference type="InterPro" id="IPR052147">
    <property type="entry name" value="PP2-like/Lectin"/>
</dbReference>
<reference evidence="1" key="1">
    <citation type="journal article" date="2016" name="Nat. Genet.">
        <title>A high-quality carrot genome assembly provides new insights into carotenoid accumulation and asterid genome evolution.</title>
        <authorList>
            <person name="Iorizzo M."/>
            <person name="Ellison S."/>
            <person name="Senalik D."/>
            <person name="Zeng P."/>
            <person name="Satapoomin P."/>
            <person name="Huang J."/>
            <person name="Bowman M."/>
            <person name="Iovene M."/>
            <person name="Sanseverino W."/>
            <person name="Cavagnaro P."/>
            <person name="Yildiz M."/>
            <person name="Macko-Podgorni A."/>
            <person name="Moranska E."/>
            <person name="Grzebelus E."/>
            <person name="Grzebelus D."/>
            <person name="Ashrafi H."/>
            <person name="Zheng Z."/>
            <person name="Cheng S."/>
            <person name="Spooner D."/>
            <person name="Van Deynze A."/>
            <person name="Simon P."/>
        </authorList>
    </citation>
    <scope>NUCLEOTIDE SEQUENCE</scope>
    <source>
        <tissue evidence="1">Leaf</tissue>
    </source>
</reference>
<gene>
    <name evidence="1" type="ORF">DCAR_0100752</name>
</gene>
<organism evidence="1 2">
    <name type="scientific">Daucus carota subsp. sativus</name>
    <name type="common">Carrot</name>
    <dbReference type="NCBI Taxonomy" id="79200"/>
    <lineage>
        <taxon>Eukaryota</taxon>
        <taxon>Viridiplantae</taxon>
        <taxon>Streptophyta</taxon>
        <taxon>Embryophyta</taxon>
        <taxon>Tracheophyta</taxon>
        <taxon>Spermatophyta</taxon>
        <taxon>Magnoliopsida</taxon>
        <taxon>eudicotyledons</taxon>
        <taxon>Gunneridae</taxon>
        <taxon>Pentapetalae</taxon>
        <taxon>asterids</taxon>
        <taxon>campanulids</taxon>
        <taxon>Apiales</taxon>
        <taxon>Apiaceae</taxon>
        <taxon>Apioideae</taxon>
        <taxon>Scandiceae</taxon>
        <taxon>Daucinae</taxon>
        <taxon>Daucus</taxon>
        <taxon>Daucus sect. Daucus</taxon>
    </lineage>
</organism>
<keyword evidence="2" id="KW-1185">Reference proteome</keyword>
<dbReference type="KEGG" id="dcr:108195760"/>
<dbReference type="EMBL" id="CP093343">
    <property type="protein sequence ID" value="WOG81601.1"/>
    <property type="molecule type" value="Genomic_DNA"/>
</dbReference>
<evidence type="ECO:0000313" key="2">
    <source>
        <dbReference type="Proteomes" id="UP000077755"/>
    </source>
</evidence>
<dbReference type="Proteomes" id="UP000077755">
    <property type="component" value="Chromosome 1"/>
</dbReference>
<dbReference type="InterPro" id="IPR025886">
    <property type="entry name" value="PP2-like"/>
</dbReference>
<name>A0AAF1AIN0_DAUCS</name>
<dbReference type="GO" id="GO:0030246">
    <property type="term" value="F:carbohydrate binding"/>
    <property type="evidence" value="ECO:0007669"/>
    <property type="project" value="InterPro"/>
</dbReference>